<sequence length="336" mass="37979">MNNIPTYIDLFSGAGGMSLGFDKSGFKNIFSVDIESSFCETYKTNFPNHHLIQKDITSLTAAEIKSFTSNQDIDVIIGGPPCQGFSMAGNIGRKFIEDSRNQLFKEFARVVEIVRPKYFVMENVARLFTHNKGETKKEIIKIFKDLGYNIDCKIVNAADFGVPQFRNRVLFIGNRISNFIKFPEKTTEKYVSIKEAIDTLPKLNSGEKSDIPNHTAMNHSEQMIHKMSFVSDGGNRSEIPENLRPKSGDVRKYVRYKSSEPSFCVTGDMRKVFHYSQNRALTVRELATIQTFPMDFVFKGTVISQQQQVGNSVPPMLSKEIASAIKIMMKNDSEIS</sequence>
<dbReference type="GO" id="GO:0003886">
    <property type="term" value="F:DNA (cytosine-5-)-methyltransferase activity"/>
    <property type="evidence" value="ECO:0007669"/>
    <property type="project" value="UniProtKB-EC"/>
</dbReference>
<dbReference type="Pfam" id="PF00145">
    <property type="entry name" value="DNA_methylase"/>
    <property type="match status" value="1"/>
</dbReference>
<name>A0A3N0X4N4_9FLAO</name>
<dbReference type="PROSITE" id="PS51679">
    <property type="entry name" value="SAM_MT_C5"/>
    <property type="match status" value="1"/>
</dbReference>
<dbReference type="PROSITE" id="PS00095">
    <property type="entry name" value="C5_MTASE_2"/>
    <property type="match status" value="1"/>
</dbReference>
<dbReference type="GO" id="GO:0032259">
    <property type="term" value="P:methylation"/>
    <property type="evidence" value="ECO:0007669"/>
    <property type="project" value="UniProtKB-KW"/>
</dbReference>
<comment type="caution">
    <text evidence="9">The sequence shown here is derived from an EMBL/GenBank/DDBJ whole genome shotgun (WGS) entry which is preliminary data.</text>
</comment>
<evidence type="ECO:0000256" key="5">
    <source>
        <dbReference type="ARBA" id="ARBA00047422"/>
    </source>
</evidence>
<reference evidence="10" key="2">
    <citation type="submission" date="2018-11" db="EMBL/GenBank/DDBJ databases">
        <title>Proposal to divide the Flavobacteriaceae and reorganize its genera based on Amino Acid Identity values calculated from whole genome sequences.</title>
        <authorList>
            <person name="Nicholson A.C."/>
            <person name="Gulvik C.A."/>
            <person name="Whitney A.M."/>
            <person name="Humrighouse B.W."/>
            <person name="Bell M."/>
            <person name="Holmes B."/>
            <person name="Steigerwalt A."/>
            <person name="Villarma A."/>
            <person name="Sheth M."/>
            <person name="Batra D."/>
            <person name="Pryor J."/>
            <person name="Bernardet J.-F."/>
            <person name="Hugo C."/>
            <person name="Kampfer P."/>
            <person name="Newman J."/>
            <person name="Mcquiston J."/>
        </authorList>
    </citation>
    <scope>NUCLEOTIDE SEQUENCE [LARGE SCALE GENOMIC DNA]</scope>
    <source>
        <strain evidence="10">DSM 22165</strain>
    </source>
</reference>
<organism evidence="9 10">
    <name type="scientific">Epilithonimonas hominis</name>
    <dbReference type="NCBI Taxonomy" id="420404"/>
    <lineage>
        <taxon>Bacteria</taxon>
        <taxon>Pseudomonadati</taxon>
        <taxon>Bacteroidota</taxon>
        <taxon>Flavobacteriia</taxon>
        <taxon>Flavobacteriales</taxon>
        <taxon>Weeksellaceae</taxon>
        <taxon>Chryseobacterium group</taxon>
        <taxon>Epilithonimonas</taxon>
    </lineage>
</organism>
<keyword evidence="1 6" id="KW-0489">Methyltransferase</keyword>
<evidence type="ECO:0000256" key="1">
    <source>
        <dbReference type="ARBA" id="ARBA00022603"/>
    </source>
</evidence>
<evidence type="ECO:0000313" key="10">
    <source>
        <dbReference type="Proteomes" id="UP000267623"/>
    </source>
</evidence>
<evidence type="ECO:0000256" key="4">
    <source>
        <dbReference type="ARBA" id="ARBA00022747"/>
    </source>
</evidence>
<dbReference type="PRINTS" id="PR00105">
    <property type="entry name" value="C5METTRFRASE"/>
</dbReference>
<evidence type="ECO:0000256" key="8">
    <source>
        <dbReference type="RuleBase" id="RU000417"/>
    </source>
</evidence>
<dbReference type="Proteomes" id="UP000267623">
    <property type="component" value="Unassembled WGS sequence"/>
</dbReference>
<accession>A0A3N0X4N4</accession>
<dbReference type="Gene3D" id="3.90.120.10">
    <property type="entry name" value="DNA Methylase, subunit A, domain 2"/>
    <property type="match status" value="1"/>
</dbReference>
<comment type="similarity">
    <text evidence="6 7">Belongs to the class I-like SAM-binding methyltransferase superfamily. C5-methyltransferase family.</text>
</comment>
<dbReference type="EC" id="2.1.1.37" evidence="8"/>
<comment type="catalytic activity">
    <reaction evidence="5 8">
        <text>a 2'-deoxycytidine in DNA + S-adenosyl-L-methionine = a 5-methyl-2'-deoxycytidine in DNA + S-adenosyl-L-homocysteine + H(+)</text>
        <dbReference type="Rhea" id="RHEA:13681"/>
        <dbReference type="Rhea" id="RHEA-COMP:11369"/>
        <dbReference type="Rhea" id="RHEA-COMP:11370"/>
        <dbReference type="ChEBI" id="CHEBI:15378"/>
        <dbReference type="ChEBI" id="CHEBI:57856"/>
        <dbReference type="ChEBI" id="CHEBI:59789"/>
        <dbReference type="ChEBI" id="CHEBI:85452"/>
        <dbReference type="ChEBI" id="CHEBI:85454"/>
        <dbReference type="EC" id="2.1.1.37"/>
    </reaction>
</comment>
<feature type="active site" evidence="6">
    <location>
        <position position="82"/>
    </location>
</feature>
<keyword evidence="4" id="KW-0680">Restriction system</keyword>
<dbReference type="RefSeq" id="WP_123282046.1">
    <property type="nucleotide sequence ID" value="NZ_RJTU01000075.1"/>
</dbReference>
<evidence type="ECO:0000313" key="9">
    <source>
        <dbReference type="EMBL" id="ROI12260.1"/>
    </source>
</evidence>
<dbReference type="InterPro" id="IPR031303">
    <property type="entry name" value="C5_meth_CS"/>
</dbReference>
<dbReference type="InterPro" id="IPR001525">
    <property type="entry name" value="C5_MeTfrase"/>
</dbReference>
<evidence type="ECO:0000256" key="3">
    <source>
        <dbReference type="ARBA" id="ARBA00022691"/>
    </source>
</evidence>
<dbReference type="GO" id="GO:0003677">
    <property type="term" value="F:DNA binding"/>
    <property type="evidence" value="ECO:0007669"/>
    <property type="project" value="TreeGrafter"/>
</dbReference>
<dbReference type="CDD" id="cd00315">
    <property type="entry name" value="Cyt_C5_DNA_methylase"/>
    <property type="match status" value="1"/>
</dbReference>
<keyword evidence="2 6" id="KW-0808">Transferase</keyword>
<gene>
    <name evidence="9" type="primary">dcm</name>
    <name evidence="9" type="ORF">EGH73_12025</name>
</gene>
<dbReference type="SUPFAM" id="SSF53335">
    <property type="entry name" value="S-adenosyl-L-methionine-dependent methyltransferases"/>
    <property type="match status" value="1"/>
</dbReference>
<dbReference type="EMBL" id="RJTU01000075">
    <property type="protein sequence ID" value="ROI12260.1"/>
    <property type="molecule type" value="Genomic_DNA"/>
</dbReference>
<dbReference type="PANTHER" id="PTHR10629:SF52">
    <property type="entry name" value="DNA (CYTOSINE-5)-METHYLTRANSFERASE 1"/>
    <property type="match status" value="1"/>
</dbReference>
<dbReference type="PANTHER" id="PTHR10629">
    <property type="entry name" value="CYTOSINE-SPECIFIC METHYLTRANSFERASE"/>
    <property type="match status" value="1"/>
</dbReference>
<evidence type="ECO:0000256" key="2">
    <source>
        <dbReference type="ARBA" id="ARBA00022679"/>
    </source>
</evidence>
<proteinExistence type="inferred from homology"/>
<reference evidence="10" key="1">
    <citation type="submission" date="2018-11" db="EMBL/GenBank/DDBJ databases">
        <title>Proposal to divide the Flavobacteriaceae and reorganize its genera based on Amino Acid Identity values calculated from whole genome sequences.</title>
        <authorList>
            <person name="Nicholson A.C."/>
            <person name="Gulvik C.A."/>
            <person name="Whitney A.M."/>
            <person name="Humrighouse B.W."/>
            <person name="Bell M."/>
            <person name="Holmes B."/>
            <person name="Steigerwalt A."/>
            <person name="Villarma A."/>
            <person name="Sheth M."/>
            <person name="Batra D."/>
            <person name="Pryor J."/>
            <person name="Bernardet J.-F."/>
            <person name="Hugo C."/>
            <person name="Kampfer P."/>
            <person name="Newman J."/>
            <person name="Mcquiston J.R."/>
        </authorList>
    </citation>
    <scope>NUCLEOTIDE SEQUENCE [LARGE SCALE GENOMIC DNA]</scope>
    <source>
        <strain evidence="10">DSM 22165</strain>
    </source>
</reference>
<dbReference type="InterPro" id="IPR050390">
    <property type="entry name" value="C5-Methyltransferase"/>
</dbReference>
<dbReference type="InterPro" id="IPR029063">
    <property type="entry name" value="SAM-dependent_MTases_sf"/>
</dbReference>
<keyword evidence="3 6" id="KW-0949">S-adenosyl-L-methionine</keyword>
<protein>
    <recommendedName>
        <fullName evidence="8">Cytosine-specific methyltransferase</fullName>
        <ecNumber evidence="8">2.1.1.37</ecNumber>
    </recommendedName>
</protein>
<dbReference type="Gene3D" id="3.40.50.150">
    <property type="entry name" value="Vaccinia Virus protein VP39"/>
    <property type="match status" value="1"/>
</dbReference>
<dbReference type="NCBIfam" id="TIGR00675">
    <property type="entry name" value="dcm"/>
    <property type="match status" value="1"/>
</dbReference>
<dbReference type="InterPro" id="IPR018117">
    <property type="entry name" value="C5_DNA_meth_AS"/>
</dbReference>
<dbReference type="AlphaFoldDB" id="A0A3N0X4N4"/>
<dbReference type="GO" id="GO:0009307">
    <property type="term" value="P:DNA restriction-modification system"/>
    <property type="evidence" value="ECO:0007669"/>
    <property type="project" value="UniProtKB-KW"/>
</dbReference>
<evidence type="ECO:0000256" key="7">
    <source>
        <dbReference type="RuleBase" id="RU000416"/>
    </source>
</evidence>
<evidence type="ECO:0000256" key="6">
    <source>
        <dbReference type="PROSITE-ProRule" id="PRU01016"/>
    </source>
</evidence>
<dbReference type="PROSITE" id="PS00094">
    <property type="entry name" value="C5_MTASE_1"/>
    <property type="match status" value="1"/>
</dbReference>
<dbReference type="GO" id="GO:0044027">
    <property type="term" value="P:negative regulation of gene expression via chromosomal CpG island methylation"/>
    <property type="evidence" value="ECO:0007669"/>
    <property type="project" value="TreeGrafter"/>
</dbReference>